<dbReference type="GO" id="GO:0005525">
    <property type="term" value="F:GTP binding"/>
    <property type="evidence" value="ECO:0007669"/>
    <property type="project" value="UniProtKB-UniRule"/>
</dbReference>
<name>A0A8J6NBP9_9BACT</name>
<dbReference type="AlphaFoldDB" id="A0A8J6NBP9"/>
<evidence type="ECO:0000313" key="12">
    <source>
        <dbReference type="EMBL" id="MBC8316330.1"/>
    </source>
</evidence>
<feature type="region of interest" description="G1" evidence="8">
    <location>
        <begin position="14"/>
        <end position="21"/>
    </location>
</feature>
<comment type="subcellular location">
    <subcellularLocation>
        <location evidence="7">Cytoplasm</location>
    </subcellularLocation>
    <subcellularLocation>
        <location evidence="7">Cell membrane</location>
        <topology evidence="7">Peripheral membrane protein</topology>
    </subcellularLocation>
</comment>
<dbReference type="GO" id="GO:0005829">
    <property type="term" value="C:cytosol"/>
    <property type="evidence" value="ECO:0007669"/>
    <property type="project" value="TreeGrafter"/>
</dbReference>
<keyword evidence="7" id="KW-0472">Membrane</keyword>
<dbReference type="InterPro" id="IPR006073">
    <property type="entry name" value="GTP-bd"/>
</dbReference>
<dbReference type="PRINTS" id="PR00449">
    <property type="entry name" value="RASTRNSFRMNG"/>
</dbReference>
<feature type="binding site" evidence="7">
    <location>
        <begin position="61"/>
        <end position="65"/>
    </location>
    <ligand>
        <name>GTP</name>
        <dbReference type="ChEBI" id="CHEBI:37565"/>
    </ligand>
</feature>
<feature type="domain" description="Era-type G" evidence="11">
    <location>
        <begin position="6"/>
        <end position="173"/>
    </location>
</feature>
<keyword evidence="4 7" id="KW-0547">Nucleotide-binding</keyword>
<organism evidence="12 13">
    <name type="scientific">Candidatus Desulfobia pelagia</name>
    <dbReference type="NCBI Taxonomy" id="2841692"/>
    <lineage>
        <taxon>Bacteria</taxon>
        <taxon>Pseudomonadati</taxon>
        <taxon>Thermodesulfobacteriota</taxon>
        <taxon>Desulfobulbia</taxon>
        <taxon>Desulfobulbales</taxon>
        <taxon>Desulfobulbaceae</taxon>
        <taxon>Candidatus Desulfobia</taxon>
    </lineage>
</organism>
<evidence type="ECO:0000256" key="7">
    <source>
        <dbReference type="HAMAP-Rule" id="MF_00367"/>
    </source>
</evidence>
<feature type="binding site" evidence="7">
    <location>
        <begin position="123"/>
        <end position="126"/>
    </location>
    <ligand>
        <name>GTP</name>
        <dbReference type="ChEBI" id="CHEBI:37565"/>
    </ligand>
</feature>
<dbReference type="Pfam" id="PF07650">
    <property type="entry name" value="KH_2"/>
    <property type="match status" value="1"/>
</dbReference>
<evidence type="ECO:0000259" key="11">
    <source>
        <dbReference type="PROSITE" id="PS51713"/>
    </source>
</evidence>
<dbReference type="PANTHER" id="PTHR42698:SF1">
    <property type="entry name" value="GTPASE ERA, MITOCHONDRIAL"/>
    <property type="match status" value="1"/>
</dbReference>
<dbReference type="InterPro" id="IPR009019">
    <property type="entry name" value="KH_sf_prok-type"/>
</dbReference>
<dbReference type="SUPFAM" id="SSF54814">
    <property type="entry name" value="Prokaryotic type KH domain (KH-domain type II)"/>
    <property type="match status" value="1"/>
</dbReference>
<protein>
    <recommendedName>
        <fullName evidence="2 7">GTPase Era</fullName>
    </recommendedName>
</protein>
<evidence type="ECO:0000256" key="5">
    <source>
        <dbReference type="ARBA" id="ARBA00022884"/>
    </source>
</evidence>
<comment type="subunit">
    <text evidence="7">Monomer.</text>
</comment>
<dbReference type="GO" id="GO:0003924">
    <property type="term" value="F:GTPase activity"/>
    <property type="evidence" value="ECO:0007669"/>
    <property type="project" value="UniProtKB-UniRule"/>
</dbReference>
<dbReference type="InterPro" id="IPR005225">
    <property type="entry name" value="Small_GTP-bd"/>
</dbReference>
<comment type="caution">
    <text evidence="12">The sequence shown here is derived from an EMBL/GenBank/DDBJ whole genome shotgun (WGS) entry which is preliminary data.</text>
</comment>
<dbReference type="NCBIfam" id="TIGR00231">
    <property type="entry name" value="small_GTP"/>
    <property type="match status" value="1"/>
</dbReference>
<sequence length="297" mass="32877">MEKHVKTGVVALIGPPNVGKSTLLNHLLGQKISIVSPKPQTTRNRILGIVNGEDHQVVLLDTPGIHRARSSLNLEMVKIALDTLSEVDAIIFMIDTTFPLPEKIAVMSEALEKAKKPVLLLVNKIDLSSREKLLPILNAYGAFFPFRAMIPLSAKTGDGVDILMKELLPLLPEGPRMYPEDIPTDATERFIASEIIREKIFLLTTQEIPYSTAVVVDSFKEDETSGLITIHATIHVEKKSQKGIIIGRQGAMLKKIGQAARKDIVELLGAKIMLNLWVKIRKDWTKDGRFLKELGLG</sequence>
<dbReference type="GO" id="GO:0005886">
    <property type="term" value="C:plasma membrane"/>
    <property type="evidence" value="ECO:0007669"/>
    <property type="project" value="UniProtKB-SubCell"/>
</dbReference>
<dbReference type="GO" id="GO:0043024">
    <property type="term" value="F:ribosomal small subunit binding"/>
    <property type="evidence" value="ECO:0007669"/>
    <property type="project" value="TreeGrafter"/>
</dbReference>
<dbReference type="NCBIfam" id="TIGR00436">
    <property type="entry name" value="era"/>
    <property type="match status" value="1"/>
</dbReference>
<dbReference type="EMBL" id="JACNJZ010000023">
    <property type="protein sequence ID" value="MBC8316330.1"/>
    <property type="molecule type" value="Genomic_DNA"/>
</dbReference>
<evidence type="ECO:0000256" key="2">
    <source>
        <dbReference type="ARBA" id="ARBA00020484"/>
    </source>
</evidence>
<proteinExistence type="inferred from homology"/>
<dbReference type="InterPro" id="IPR015946">
    <property type="entry name" value="KH_dom-like_a/b"/>
</dbReference>
<feature type="region of interest" description="G2" evidence="8">
    <location>
        <begin position="40"/>
        <end position="44"/>
    </location>
</feature>
<dbReference type="Proteomes" id="UP000614424">
    <property type="component" value="Unassembled WGS sequence"/>
</dbReference>
<comment type="similarity">
    <text evidence="1 7 8 9">Belongs to the TRAFAC class TrmE-Era-EngA-EngB-Septin-like GTPase superfamily. Era GTPase family.</text>
</comment>
<reference evidence="12 13" key="1">
    <citation type="submission" date="2020-08" db="EMBL/GenBank/DDBJ databases">
        <title>Bridging the membrane lipid divide: bacteria of the FCB group superphylum have the potential to synthesize archaeal ether lipids.</title>
        <authorList>
            <person name="Villanueva L."/>
            <person name="Von Meijenfeldt F.A.B."/>
            <person name="Westbye A.B."/>
            <person name="Yadav S."/>
            <person name="Hopmans E.C."/>
            <person name="Dutilh B.E."/>
            <person name="Sinninghe Damste J.S."/>
        </authorList>
    </citation>
    <scope>NUCLEOTIDE SEQUENCE [LARGE SCALE GENOMIC DNA]</scope>
    <source>
        <strain evidence="12">NIOZ-UU47</strain>
    </source>
</reference>
<dbReference type="PROSITE" id="PS50823">
    <property type="entry name" value="KH_TYPE_2"/>
    <property type="match status" value="1"/>
</dbReference>
<accession>A0A8J6NBP9</accession>
<dbReference type="GO" id="GO:0000028">
    <property type="term" value="P:ribosomal small subunit assembly"/>
    <property type="evidence" value="ECO:0007669"/>
    <property type="project" value="TreeGrafter"/>
</dbReference>
<evidence type="ECO:0000313" key="13">
    <source>
        <dbReference type="Proteomes" id="UP000614424"/>
    </source>
</evidence>
<keyword evidence="7" id="KW-0699">rRNA-binding</keyword>
<dbReference type="HAMAP" id="MF_00367">
    <property type="entry name" value="GTPase_Era"/>
    <property type="match status" value="1"/>
</dbReference>
<dbReference type="PROSITE" id="PS51713">
    <property type="entry name" value="G_ERA"/>
    <property type="match status" value="1"/>
</dbReference>
<dbReference type="CDD" id="cd22534">
    <property type="entry name" value="KH-II_Era"/>
    <property type="match status" value="1"/>
</dbReference>
<keyword evidence="7" id="KW-0963">Cytoplasm</keyword>
<comment type="function">
    <text evidence="7">An essential GTPase that binds both GDP and GTP, with rapid nucleotide exchange. Plays a role in 16S rRNA processing and 30S ribosomal subunit biogenesis and possibly also in cell cycle regulation and energy metabolism.</text>
</comment>
<evidence type="ECO:0000256" key="1">
    <source>
        <dbReference type="ARBA" id="ARBA00007921"/>
    </source>
</evidence>
<gene>
    <name evidence="7 12" type="primary">era</name>
    <name evidence="12" type="ORF">H8E41_00365</name>
</gene>
<dbReference type="Pfam" id="PF01926">
    <property type="entry name" value="MMR_HSR1"/>
    <property type="match status" value="1"/>
</dbReference>
<dbReference type="InterPro" id="IPR027417">
    <property type="entry name" value="P-loop_NTPase"/>
</dbReference>
<evidence type="ECO:0000256" key="3">
    <source>
        <dbReference type="ARBA" id="ARBA00022517"/>
    </source>
</evidence>
<dbReference type="Gene3D" id="3.40.50.300">
    <property type="entry name" value="P-loop containing nucleotide triphosphate hydrolases"/>
    <property type="match status" value="1"/>
</dbReference>
<dbReference type="GO" id="GO:0070181">
    <property type="term" value="F:small ribosomal subunit rRNA binding"/>
    <property type="evidence" value="ECO:0007669"/>
    <property type="project" value="UniProtKB-UniRule"/>
</dbReference>
<evidence type="ECO:0000256" key="6">
    <source>
        <dbReference type="ARBA" id="ARBA00023134"/>
    </source>
</evidence>
<dbReference type="InterPro" id="IPR030388">
    <property type="entry name" value="G_ERA_dom"/>
</dbReference>
<dbReference type="Gene3D" id="3.30.300.20">
    <property type="match status" value="1"/>
</dbReference>
<dbReference type="CDD" id="cd04163">
    <property type="entry name" value="Era"/>
    <property type="match status" value="1"/>
</dbReference>
<dbReference type="InterPro" id="IPR004044">
    <property type="entry name" value="KH_dom_type_2"/>
</dbReference>
<feature type="region of interest" description="G3" evidence="8">
    <location>
        <begin position="61"/>
        <end position="64"/>
    </location>
</feature>
<keyword evidence="5 7" id="KW-0694">RNA-binding</keyword>
<feature type="domain" description="KH type-2" evidence="10">
    <location>
        <begin position="204"/>
        <end position="282"/>
    </location>
</feature>
<keyword evidence="7" id="KW-1003">Cell membrane</keyword>
<dbReference type="InterPro" id="IPR005662">
    <property type="entry name" value="GTPase_Era-like"/>
</dbReference>
<evidence type="ECO:0000256" key="4">
    <source>
        <dbReference type="ARBA" id="ARBA00022741"/>
    </source>
</evidence>
<dbReference type="PANTHER" id="PTHR42698">
    <property type="entry name" value="GTPASE ERA"/>
    <property type="match status" value="1"/>
</dbReference>
<feature type="region of interest" description="G5" evidence="8">
    <location>
        <begin position="152"/>
        <end position="154"/>
    </location>
</feature>
<keyword evidence="6 7" id="KW-0342">GTP-binding</keyword>
<feature type="region of interest" description="G4" evidence="8">
    <location>
        <begin position="123"/>
        <end position="126"/>
    </location>
</feature>
<evidence type="ECO:0000256" key="9">
    <source>
        <dbReference type="RuleBase" id="RU003761"/>
    </source>
</evidence>
<dbReference type="FunFam" id="3.30.300.20:FF:000003">
    <property type="entry name" value="GTPase Era"/>
    <property type="match status" value="1"/>
</dbReference>
<keyword evidence="3 7" id="KW-0690">Ribosome biogenesis</keyword>
<feature type="binding site" evidence="7">
    <location>
        <begin position="14"/>
        <end position="21"/>
    </location>
    <ligand>
        <name>GTP</name>
        <dbReference type="ChEBI" id="CHEBI:37565"/>
    </ligand>
</feature>
<dbReference type="NCBIfam" id="NF000908">
    <property type="entry name" value="PRK00089.1"/>
    <property type="match status" value="1"/>
</dbReference>
<evidence type="ECO:0000256" key="8">
    <source>
        <dbReference type="PROSITE-ProRule" id="PRU01050"/>
    </source>
</evidence>
<dbReference type="SUPFAM" id="SSF52540">
    <property type="entry name" value="P-loop containing nucleoside triphosphate hydrolases"/>
    <property type="match status" value="1"/>
</dbReference>
<evidence type="ECO:0000259" key="10">
    <source>
        <dbReference type="PROSITE" id="PS50823"/>
    </source>
</evidence>